<dbReference type="InterPro" id="IPR012338">
    <property type="entry name" value="Beta-lactam/transpept-like"/>
</dbReference>
<evidence type="ECO:0000256" key="1">
    <source>
        <dbReference type="ARBA" id="ARBA00004370"/>
    </source>
</evidence>
<keyword evidence="2" id="KW-0645">Protease</keyword>
<keyword evidence="2" id="KW-0121">Carboxypeptidase</keyword>
<dbReference type="Pfam" id="PF03717">
    <property type="entry name" value="PBP_dimer"/>
    <property type="match status" value="1"/>
</dbReference>
<keyword evidence="4" id="KW-1133">Transmembrane helix</keyword>
<accession>A0A1M3L5A6</accession>
<feature type="transmembrane region" description="Helical" evidence="4">
    <location>
        <begin position="17"/>
        <end position="37"/>
    </location>
</feature>
<evidence type="ECO:0000259" key="5">
    <source>
        <dbReference type="PROSITE" id="PS51178"/>
    </source>
</evidence>
<evidence type="ECO:0000313" key="6">
    <source>
        <dbReference type="EMBL" id="OJX60730.1"/>
    </source>
</evidence>
<dbReference type="InterPro" id="IPR005543">
    <property type="entry name" value="PASTA_dom"/>
</dbReference>
<dbReference type="SMART" id="SM00740">
    <property type="entry name" value="PASTA"/>
    <property type="match status" value="1"/>
</dbReference>
<dbReference type="PANTHER" id="PTHR30627:SF1">
    <property type="entry name" value="PEPTIDOGLYCAN D,D-TRANSPEPTIDASE FTSI"/>
    <property type="match status" value="1"/>
</dbReference>
<dbReference type="EMBL" id="MKVH01000003">
    <property type="protein sequence ID" value="OJX60730.1"/>
    <property type="molecule type" value="Genomic_DNA"/>
</dbReference>
<dbReference type="Proteomes" id="UP000184233">
    <property type="component" value="Unassembled WGS sequence"/>
</dbReference>
<dbReference type="GO" id="GO:0071555">
    <property type="term" value="P:cell wall organization"/>
    <property type="evidence" value="ECO:0007669"/>
    <property type="project" value="TreeGrafter"/>
</dbReference>
<proteinExistence type="predicted"/>
<dbReference type="SUPFAM" id="SSF54184">
    <property type="entry name" value="Penicillin-binding protein 2x (pbp-2x), c-terminal domain"/>
    <property type="match status" value="1"/>
</dbReference>
<dbReference type="Gene3D" id="3.90.1310.10">
    <property type="entry name" value="Penicillin-binding protein 2a (Domain 2)"/>
    <property type="match status" value="1"/>
</dbReference>
<keyword evidence="2" id="KW-0378">Hydrolase</keyword>
<dbReference type="GO" id="GO:0005886">
    <property type="term" value="C:plasma membrane"/>
    <property type="evidence" value="ECO:0007669"/>
    <property type="project" value="TreeGrafter"/>
</dbReference>
<dbReference type="InterPro" id="IPR005311">
    <property type="entry name" value="PBP_dimer"/>
</dbReference>
<dbReference type="STRING" id="1895771.BGO89_03935"/>
<dbReference type="Pfam" id="PF03793">
    <property type="entry name" value="PASTA"/>
    <property type="match status" value="1"/>
</dbReference>
<evidence type="ECO:0000256" key="3">
    <source>
        <dbReference type="ARBA" id="ARBA00023136"/>
    </source>
</evidence>
<comment type="caution">
    <text evidence="6">The sequence shown here is derived from an EMBL/GenBank/DDBJ whole genome shotgun (WGS) entry which is preliminary data.</text>
</comment>
<feature type="domain" description="PASTA" evidence="5">
    <location>
        <begin position="576"/>
        <end position="637"/>
    </location>
</feature>
<evidence type="ECO:0000256" key="4">
    <source>
        <dbReference type="SAM" id="Phobius"/>
    </source>
</evidence>
<sequence>MDDNAQQPPYDPIRWKVGLLILGFAIAFTVVAGRLFWVQVIDGARYRELAKKQYESKVSLRAERGRILDRQRRDVATMIKTTSFAADPTLLEHPQLTAQLLAAADGKQADWYMDRIRSTEGRFVWLARAVNTVLFPVLDTLRDKGLIRVREPKRHFVYGPVAAQVIGTTDVDNNGLTGLELQYDSLLRGQSGFVVMLRDGRGRLRPGINPQREAPRDGSALQLTIDIDMQRVAEQELERGVREAGAASGTVIAIEPSTGDILAMASYPTFDPNHLDRASDDAIRIRAITDVYEPGSTMKAITAAALLEERKLAPSDKVDGHGGTYQMADYVIRDDHPVGQVTFAEAMEQSSNIVFATSTRLLNDRVYYKYVRDFGFGIPTGIDLPGEVRGRLKRPNEFDASTKMFMAYGYELNATALQMVNAYATIANKGVMMQPHIVKAFCAPDGTPEREIRPQMVRRVVGEQTARLLTEMLVGVVERGTGKEAHIPGVRIAGKTGTAQQLENGTYSKKAYTASFVGFFPADNPRVAMIVMLDRPTVSIYGGSTAAPIYRRIVQKTMTMLALDPQTRDRIAASASADTVVVPDVRGLDMRTADTVLQRLGLKIGTADTSTGIVLRQIPERGKRVERGSAVTVEQQASAPAAMVRPDVRGFPLRRAVTALHSAGFDVRIRGSGKVVEQQWNGNTCVLIAR</sequence>
<evidence type="ECO:0000313" key="7">
    <source>
        <dbReference type="Proteomes" id="UP000184233"/>
    </source>
</evidence>
<dbReference type="Gene3D" id="3.40.710.10">
    <property type="entry name" value="DD-peptidase/beta-lactamase superfamily"/>
    <property type="match status" value="1"/>
</dbReference>
<dbReference type="SUPFAM" id="SSF56601">
    <property type="entry name" value="beta-lactamase/transpeptidase-like"/>
    <property type="match status" value="1"/>
</dbReference>
<protein>
    <recommendedName>
        <fullName evidence="5">PASTA domain-containing protein</fullName>
    </recommendedName>
</protein>
<name>A0A1M3L5A6_9BACT</name>
<dbReference type="Pfam" id="PF00905">
    <property type="entry name" value="Transpeptidase"/>
    <property type="match status" value="1"/>
</dbReference>
<keyword evidence="4" id="KW-0812">Transmembrane</keyword>
<dbReference type="Gene3D" id="3.30.10.20">
    <property type="match status" value="1"/>
</dbReference>
<dbReference type="InterPro" id="IPR050515">
    <property type="entry name" value="Beta-lactam/transpept"/>
</dbReference>
<dbReference type="AlphaFoldDB" id="A0A1M3L5A6"/>
<dbReference type="InterPro" id="IPR036138">
    <property type="entry name" value="PBP_dimer_sf"/>
</dbReference>
<dbReference type="PROSITE" id="PS51178">
    <property type="entry name" value="PASTA"/>
    <property type="match status" value="1"/>
</dbReference>
<reference evidence="6 7" key="1">
    <citation type="submission" date="2016-09" db="EMBL/GenBank/DDBJ databases">
        <title>Genome-resolved meta-omics ties microbial dynamics to process performance in biotechnology for thiocyanate degradation.</title>
        <authorList>
            <person name="Kantor R.S."/>
            <person name="Huddy R.J."/>
            <person name="Iyer R."/>
            <person name="Thomas B.C."/>
            <person name="Brown C.T."/>
            <person name="Anantharaman K."/>
            <person name="Tringe S."/>
            <person name="Hettich R.L."/>
            <person name="Harrison S.T."/>
            <person name="Banfield J.F."/>
        </authorList>
    </citation>
    <scope>NUCLEOTIDE SEQUENCE [LARGE SCALE GENOMIC DNA]</scope>
    <source>
        <strain evidence="6">59-99</strain>
    </source>
</reference>
<dbReference type="GO" id="GO:0008658">
    <property type="term" value="F:penicillin binding"/>
    <property type="evidence" value="ECO:0007669"/>
    <property type="project" value="InterPro"/>
</dbReference>
<dbReference type="GO" id="GO:0004180">
    <property type="term" value="F:carboxypeptidase activity"/>
    <property type="evidence" value="ECO:0007669"/>
    <property type="project" value="UniProtKB-KW"/>
</dbReference>
<comment type="subcellular location">
    <subcellularLocation>
        <location evidence="1">Membrane</location>
    </subcellularLocation>
</comment>
<organism evidence="6 7">
    <name type="scientific">Candidatus Kapaibacterium thiocyanatum</name>
    <dbReference type="NCBI Taxonomy" id="1895771"/>
    <lineage>
        <taxon>Bacteria</taxon>
        <taxon>Pseudomonadati</taxon>
        <taxon>Candidatus Kapaibacteriota</taxon>
        <taxon>Candidatus Kapaibacteriia</taxon>
        <taxon>Candidatus Kapaibacteriales</taxon>
        <taxon>Candidatus Kapaibacteriaceae</taxon>
        <taxon>Candidatus Kapaibacterium</taxon>
    </lineage>
</organism>
<dbReference type="InterPro" id="IPR001460">
    <property type="entry name" value="PCN-bd_Tpept"/>
</dbReference>
<keyword evidence="3 4" id="KW-0472">Membrane</keyword>
<evidence type="ECO:0000256" key="2">
    <source>
        <dbReference type="ARBA" id="ARBA00022645"/>
    </source>
</evidence>
<dbReference type="SUPFAM" id="SSF56519">
    <property type="entry name" value="Penicillin binding protein dimerisation domain"/>
    <property type="match status" value="1"/>
</dbReference>
<dbReference type="PANTHER" id="PTHR30627">
    <property type="entry name" value="PEPTIDOGLYCAN D,D-TRANSPEPTIDASE"/>
    <property type="match status" value="1"/>
</dbReference>
<dbReference type="CDD" id="cd06577">
    <property type="entry name" value="PASTA_pknB"/>
    <property type="match status" value="1"/>
</dbReference>
<dbReference type="Gene3D" id="3.30.450.330">
    <property type="match status" value="1"/>
</dbReference>
<gene>
    <name evidence="6" type="ORF">BGO89_03935</name>
</gene>